<keyword evidence="2" id="KW-1185">Reference proteome</keyword>
<dbReference type="AlphaFoldDB" id="A0A062V8J8"/>
<dbReference type="EMBL" id="JMIY01000002">
    <property type="protein sequence ID" value="KCZ72873.1"/>
    <property type="molecule type" value="Genomic_DNA"/>
</dbReference>
<accession>A0A062V8J8</accession>
<organism evidence="1 2">
    <name type="scientific">Candidatus Methanoperedens nitratireducens</name>
    <dbReference type="NCBI Taxonomy" id="1392998"/>
    <lineage>
        <taxon>Archaea</taxon>
        <taxon>Methanobacteriati</taxon>
        <taxon>Methanobacteriota</taxon>
        <taxon>Stenosarchaea group</taxon>
        <taxon>Methanomicrobia</taxon>
        <taxon>Methanosarcinales</taxon>
        <taxon>ANME-2 cluster</taxon>
        <taxon>Candidatus Methanoperedentaceae</taxon>
        <taxon>Candidatus Methanoperedens</taxon>
    </lineage>
</organism>
<evidence type="ECO:0000313" key="1">
    <source>
        <dbReference type="EMBL" id="KCZ72873.1"/>
    </source>
</evidence>
<sequence length="95" mass="11082">MAEYQVINAPNIQKDAIIAEKEVLERLVAHYDIPMFVQKEGEGLEGKTMYFIFLPHCRTIIAYEEKTKQDKNKKPQIDADERRFAASYLRSSVFI</sequence>
<protein>
    <submittedName>
        <fullName evidence="1">Uncharacterized protein</fullName>
    </submittedName>
</protein>
<proteinExistence type="predicted"/>
<reference evidence="1 2" key="1">
    <citation type="journal article" date="2013" name="Nature">
        <title>Anaerobic oxidation of methane coupled to nitrate reduction in a novel archaeal lineage.</title>
        <authorList>
            <person name="Haroon M.F."/>
            <person name="Hu S."/>
            <person name="Shi Y."/>
            <person name="Imelfort M."/>
            <person name="Keller J."/>
            <person name="Hugenholtz P."/>
            <person name="Yuan Z."/>
            <person name="Tyson G.W."/>
        </authorList>
    </citation>
    <scope>NUCLEOTIDE SEQUENCE [LARGE SCALE GENOMIC DNA]</scope>
    <source>
        <strain evidence="1 2">ANME-2d</strain>
    </source>
</reference>
<evidence type="ECO:0000313" key="2">
    <source>
        <dbReference type="Proteomes" id="UP000027153"/>
    </source>
</evidence>
<comment type="caution">
    <text evidence="1">The sequence shown here is derived from an EMBL/GenBank/DDBJ whole genome shotgun (WGS) entry which is preliminary data.</text>
</comment>
<dbReference type="RefSeq" id="WP_048089882.1">
    <property type="nucleotide sequence ID" value="NZ_JMIY01000002.1"/>
</dbReference>
<gene>
    <name evidence="1" type="ORF">ANME2D_01308</name>
</gene>
<name>A0A062V8J8_9EURY</name>
<dbReference type="Proteomes" id="UP000027153">
    <property type="component" value="Unassembled WGS sequence"/>
</dbReference>